<dbReference type="AlphaFoldDB" id="A0ABD3MSW9"/>
<evidence type="ECO:0008006" key="9">
    <source>
        <dbReference type="Google" id="ProtNLM"/>
    </source>
</evidence>
<comment type="similarity">
    <text evidence="1">Belongs to the glutaredoxin family.</text>
</comment>
<keyword evidence="6" id="KW-0732">Signal</keyword>
<dbReference type="PANTHER" id="PTHR46679:SF1">
    <property type="entry name" value="GLUTAREDOXIN-2, MITOCHONDRIAL"/>
    <property type="match status" value="1"/>
</dbReference>
<dbReference type="EMBL" id="JALLBG020000096">
    <property type="protein sequence ID" value="KAL3765337.1"/>
    <property type="molecule type" value="Genomic_DNA"/>
</dbReference>
<evidence type="ECO:0000256" key="2">
    <source>
        <dbReference type="ARBA" id="ARBA00022448"/>
    </source>
</evidence>
<sequence>MKSFAILIASLLTISSSSAFSPSSATSANGKQLTSALSMTAADGSTTSASTTSPNPVIKLAANGMSLLKPIFAAEATIQAAVLGALSNVDKDVVASNIETLKKENNVLIYTYALSPFSTEALSILDAYGCNYKNVELGLEWFLLGGTESETRVALSKEVESGATSLPKIFIGGECIGGYAELASLVESGELEEKLKKVTKGDSSSSSVMPNLFAGLFK</sequence>
<keyword evidence="5" id="KW-0676">Redox-active center</keyword>
<dbReference type="Gene3D" id="3.40.30.10">
    <property type="entry name" value="Glutaredoxin"/>
    <property type="match status" value="1"/>
</dbReference>
<comment type="caution">
    <text evidence="7">The sequence shown here is derived from an EMBL/GenBank/DDBJ whole genome shotgun (WGS) entry which is preliminary data.</text>
</comment>
<evidence type="ECO:0000256" key="6">
    <source>
        <dbReference type="SAM" id="SignalP"/>
    </source>
</evidence>
<dbReference type="Proteomes" id="UP001530293">
    <property type="component" value="Unassembled WGS sequence"/>
</dbReference>
<feature type="chain" id="PRO_5044868409" description="Glutaredoxin domain-containing protein" evidence="6">
    <location>
        <begin position="20"/>
        <end position="218"/>
    </location>
</feature>
<keyword evidence="2" id="KW-0813">Transport</keyword>
<evidence type="ECO:0000313" key="8">
    <source>
        <dbReference type="Proteomes" id="UP001530293"/>
    </source>
</evidence>
<gene>
    <name evidence="7" type="ORF">ACHAWU_002255</name>
</gene>
<accession>A0ABD3MSW9</accession>
<evidence type="ECO:0000256" key="1">
    <source>
        <dbReference type="ARBA" id="ARBA00007787"/>
    </source>
</evidence>
<proteinExistence type="inferred from homology"/>
<evidence type="ECO:0000256" key="4">
    <source>
        <dbReference type="ARBA" id="ARBA00023157"/>
    </source>
</evidence>
<organism evidence="7 8">
    <name type="scientific">Discostella pseudostelligera</name>
    <dbReference type="NCBI Taxonomy" id="259834"/>
    <lineage>
        <taxon>Eukaryota</taxon>
        <taxon>Sar</taxon>
        <taxon>Stramenopiles</taxon>
        <taxon>Ochrophyta</taxon>
        <taxon>Bacillariophyta</taxon>
        <taxon>Coscinodiscophyceae</taxon>
        <taxon>Thalassiosirophycidae</taxon>
        <taxon>Stephanodiscales</taxon>
        <taxon>Stephanodiscaceae</taxon>
        <taxon>Discostella</taxon>
    </lineage>
</organism>
<reference evidence="7 8" key="1">
    <citation type="submission" date="2024-10" db="EMBL/GenBank/DDBJ databases">
        <title>Updated reference genomes for cyclostephanoid diatoms.</title>
        <authorList>
            <person name="Roberts W.R."/>
            <person name="Alverson A.J."/>
        </authorList>
    </citation>
    <scope>NUCLEOTIDE SEQUENCE [LARGE SCALE GENOMIC DNA]</scope>
    <source>
        <strain evidence="7 8">AJA232-27</strain>
    </source>
</reference>
<dbReference type="InterPro" id="IPR036249">
    <property type="entry name" value="Thioredoxin-like_sf"/>
</dbReference>
<evidence type="ECO:0000256" key="3">
    <source>
        <dbReference type="ARBA" id="ARBA00022982"/>
    </source>
</evidence>
<dbReference type="PROSITE" id="PS51354">
    <property type="entry name" value="GLUTAREDOXIN_2"/>
    <property type="match status" value="1"/>
</dbReference>
<feature type="signal peptide" evidence="6">
    <location>
        <begin position="1"/>
        <end position="19"/>
    </location>
</feature>
<protein>
    <recommendedName>
        <fullName evidence="9">Glutaredoxin domain-containing protein</fullName>
    </recommendedName>
</protein>
<keyword evidence="8" id="KW-1185">Reference proteome</keyword>
<evidence type="ECO:0000313" key="7">
    <source>
        <dbReference type="EMBL" id="KAL3765337.1"/>
    </source>
</evidence>
<dbReference type="SUPFAM" id="SSF52833">
    <property type="entry name" value="Thioredoxin-like"/>
    <property type="match status" value="1"/>
</dbReference>
<name>A0ABD3MSW9_9STRA</name>
<keyword evidence="3" id="KW-0249">Electron transport</keyword>
<evidence type="ECO:0000256" key="5">
    <source>
        <dbReference type="ARBA" id="ARBA00023284"/>
    </source>
</evidence>
<keyword evidence="4" id="KW-1015">Disulfide bond</keyword>
<dbReference type="PANTHER" id="PTHR46679">
    <property type="match status" value="1"/>
</dbReference>